<name>A0AAW0NYF0_9GOBI</name>
<protein>
    <submittedName>
        <fullName evidence="2">Uncharacterized protein</fullName>
    </submittedName>
</protein>
<proteinExistence type="predicted"/>
<dbReference type="AlphaFoldDB" id="A0AAW0NYF0"/>
<reference evidence="3" key="1">
    <citation type="submission" date="2024-04" db="EMBL/GenBank/DDBJ databases">
        <title>Salinicola lusitanus LLJ914,a marine bacterium isolated from the Okinawa Trough.</title>
        <authorList>
            <person name="Li J."/>
        </authorList>
    </citation>
    <scope>NUCLEOTIDE SEQUENCE [LARGE SCALE GENOMIC DNA]</scope>
</reference>
<evidence type="ECO:0000256" key="1">
    <source>
        <dbReference type="SAM" id="MobiDB-lite"/>
    </source>
</evidence>
<feature type="region of interest" description="Disordered" evidence="1">
    <location>
        <begin position="51"/>
        <end position="92"/>
    </location>
</feature>
<evidence type="ECO:0000313" key="2">
    <source>
        <dbReference type="EMBL" id="KAK7909531.1"/>
    </source>
</evidence>
<sequence length="358" mass="40192">MDTLYQRRITQRASRIISDHSHPLHHHFNLLPSRRRYRSLPAKSMQRLIHNRRRDQAEDSSGAAGLKSDVRPLDKPHPGPPPPPPPLVLGRQADRPSLLQSSSPMYLTTYQSDYVRFSPEPLQLPVRSSVRSSREMALVGEPSALSIPWSAFIQNFYRSSNSSYGSFLNSSSAPTLSSTIPVYHQQRAERSRSSAPLLGVKEPGHLVYVFEEPGVIVVSSRVGVACCDNFLESVYREAGLEHLLKLPNSSTQMTCAEWDNAEELEPFREVLRSAQTKQPQCNSGGWRTANSFFQAQDSPTPPTPPAARPAARVYQLVSCRSPEPFARPRLFQYTNRYICDVLASTLNSAQERQLQVNL</sequence>
<organism evidence="2 3">
    <name type="scientific">Mugilogobius chulae</name>
    <name type="common">yellowstripe goby</name>
    <dbReference type="NCBI Taxonomy" id="88201"/>
    <lineage>
        <taxon>Eukaryota</taxon>
        <taxon>Metazoa</taxon>
        <taxon>Chordata</taxon>
        <taxon>Craniata</taxon>
        <taxon>Vertebrata</taxon>
        <taxon>Euteleostomi</taxon>
        <taxon>Actinopterygii</taxon>
        <taxon>Neopterygii</taxon>
        <taxon>Teleostei</taxon>
        <taxon>Neoteleostei</taxon>
        <taxon>Acanthomorphata</taxon>
        <taxon>Gobiaria</taxon>
        <taxon>Gobiiformes</taxon>
        <taxon>Gobioidei</taxon>
        <taxon>Gobiidae</taxon>
        <taxon>Gobionellinae</taxon>
        <taxon>Mugilogobius</taxon>
    </lineage>
</organism>
<accession>A0AAW0NYF0</accession>
<comment type="caution">
    <text evidence="2">The sequence shown here is derived from an EMBL/GenBank/DDBJ whole genome shotgun (WGS) entry which is preliminary data.</text>
</comment>
<dbReference type="Proteomes" id="UP001460270">
    <property type="component" value="Unassembled WGS sequence"/>
</dbReference>
<feature type="compositionally biased region" description="Basic and acidic residues" evidence="1">
    <location>
        <begin position="68"/>
        <end position="77"/>
    </location>
</feature>
<gene>
    <name evidence="2" type="ORF">WMY93_014215</name>
</gene>
<dbReference type="EMBL" id="JBBPFD010000010">
    <property type="protein sequence ID" value="KAK7909531.1"/>
    <property type="molecule type" value="Genomic_DNA"/>
</dbReference>
<keyword evidence="3" id="KW-1185">Reference proteome</keyword>
<feature type="compositionally biased region" description="Pro residues" evidence="1">
    <location>
        <begin position="78"/>
        <end position="87"/>
    </location>
</feature>
<evidence type="ECO:0000313" key="3">
    <source>
        <dbReference type="Proteomes" id="UP001460270"/>
    </source>
</evidence>